<organism evidence="2 3">
    <name type="scientific">Streptomyces aidingensis</name>
    <dbReference type="NCBI Taxonomy" id="910347"/>
    <lineage>
        <taxon>Bacteria</taxon>
        <taxon>Bacillati</taxon>
        <taxon>Actinomycetota</taxon>
        <taxon>Actinomycetes</taxon>
        <taxon>Kitasatosporales</taxon>
        <taxon>Streptomycetaceae</taxon>
        <taxon>Streptomyces</taxon>
    </lineage>
</organism>
<accession>A0A1I1M9Z9</accession>
<gene>
    <name evidence="2" type="ORF">SAMN05421773_106159</name>
</gene>
<dbReference type="Proteomes" id="UP000199207">
    <property type="component" value="Unassembled WGS sequence"/>
</dbReference>
<evidence type="ECO:0000256" key="1">
    <source>
        <dbReference type="ARBA" id="ARBA00022833"/>
    </source>
</evidence>
<dbReference type="GO" id="GO:0016137">
    <property type="term" value="P:glycoside metabolic process"/>
    <property type="evidence" value="ECO:0007669"/>
    <property type="project" value="UniProtKB-ARBA"/>
</dbReference>
<keyword evidence="3" id="KW-1185">Reference proteome</keyword>
<dbReference type="AlphaFoldDB" id="A0A1I1M9Z9"/>
<evidence type="ECO:0000313" key="3">
    <source>
        <dbReference type="Proteomes" id="UP000199207"/>
    </source>
</evidence>
<sequence length="244" mass="26583">MTEKLTAMPLDWDRALAIVAHPDDLEYGAAAAVAEWTDQGKHIGYLLVTRGEAGIDGLPPGECAAIREQEQRASAAVVGVETVEFLDHRDGVIEEGVALRRDLAAAVRRHRPDLLITINHRDTWGGRFWNTPDHRAVGRAVIDAAADAGNRWIFPEQLRDGSLEPWGGVRWVAVAASPEATHAQPVGDGSVERAIRSLTEHRAYLEGLGADPAEYARDLITRGAGGAAERFDGRRCVAFELFPR</sequence>
<evidence type="ECO:0000313" key="2">
    <source>
        <dbReference type="EMBL" id="SFC82035.1"/>
    </source>
</evidence>
<reference evidence="2 3" key="1">
    <citation type="submission" date="2016-10" db="EMBL/GenBank/DDBJ databases">
        <authorList>
            <person name="de Groot N.N."/>
        </authorList>
    </citation>
    <scope>NUCLEOTIDE SEQUENCE [LARGE SCALE GENOMIC DNA]</scope>
    <source>
        <strain evidence="2 3">CGMCC 4.5739</strain>
    </source>
</reference>
<dbReference type="EMBL" id="FOLM01000006">
    <property type="protein sequence ID" value="SFC82035.1"/>
    <property type="molecule type" value="Genomic_DNA"/>
</dbReference>
<protein>
    <submittedName>
        <fullName evidence="2">N-acetylglucosaminyl deacetylase, LmbE family</fullName>
    </submittedName>
</protein>
<dbReference type="PANTHER" id="PTHR12993">
    <property type="entry name" value="N-ACETYLGLUCOSAMINYL-PHOSPHATIDYLINOSITOL DE-N-ACETYLASE-RELATED"/>
    <property type="match status" value="1"/>
</dbReference>
<name>A0A1I1M9Z9_9ACTN</name>
<dbReference type="Pfam" id="PF02585">
    <property type="entry name" value="PIG-L"/>
    <property type="match status" value="1"/>
</dbReference>
<dbReference type="STRING" id="910347.SAMN05421773_106159"/>
<dbReference type="OrthoDB" id="3514174at2"/>
<dbReference type="InterPro" id="IPR024078">
    <property type="entry name" value="LmbE-like_dom_sf"/>
</dbReference>
<keyword evidence="1" id="KW-0862">Zinc</keyword>
<dbReference type="InterPro" id="IPR003737">
    <property type="entry name" value="GlcNAc_PI_deacetylase-related"/>
</dbReference>
<dbReference type="PANTHER" id="PTHR12993:SF28">
    <property type="entry name" value="LMBE FAMILY PROTEIN"/>
    <property type="match status" value="1"/>
</dbReference>
<dbReference type="GO" id="GO:0016811">
    <property type="term" value="F:hydrolase activity, acting on carbon-nitrogen (but not peptide) bonds, in linear amides"/>
    <property type="evidence" value="ECO:0007669"/>
    <property type="project" value="TreeGrafter"/>
</dbReference>
<dbReference type="Gene3D" id="3.40.50.10320">
    <property type="entry name" value="LmbE-like"/>
    <property type="match status" value="1"/>
</dbReference>
<dbReference type="SUPFAM" id="SSF102588">
    <property type="entry name" value="LmbE-like"/>
    <property type="match status" value="1"/>
</dbReference>
<proteinExistence type="predicted"/>